<keyword evidence="4 6" id="KW-1133">Transmembrane helix</keyword>
<keyword evidence="5 6" id="KW-0472">Membrane</keyword>
<dbReference type="InterPro" id="IPR003834">
    <property type="entry name" value="Cyt_c_assmbl_TM_dom"/>
</dbReference>
<evidence type="ECO:0000259" key="7">
    <source>
        <dbReference type="Pfam" id="PF02683"/>
    </source>
</evidence>
<organism evidence="8 9">
    <name type="scientific">Candidatus Dojkabacteria bacterium</name>
    <dbReference type="NCBI Taxonomy" id="2099670"/>
    <lineage>
        <taxon>Bacteria</taxon>
        <taxon>Candidatus Dojkabacteria</taxon>
    </lineage>
</organism>
<feature type="transmembrane region" description="Helical" evidence="6">
    <location>
        <begin position="74"/>
        <end position="93"/>
    </location>
</feature>
<comment type="similarity">
    <text evidence="2">Belongs to the DsbD family.</text>
</comment>
<evidence type="ECO:0000256" key="1">
    <source>
        <dbReference type="ARBA" id="ARBA00004141"/>
    </source>
</evidence>
<evidence type="ECO:0000313" key="8">
    <source>
        <dbReference type="EMBL" id="MCA9379045.1"/>
    </source>
</evidence>
<evidence type="ECO:0000256" key="2">
    <source>
        <dbReference type="ARBA" id="ARBA00006143"/>
    </source>
</evidence>
<evidence type="ECO:0000256" key="3">
    <source>
        <dbReference type="ARBA" id="ARBA00022692"/>
    </source>
</evidence>
<dbReference type="Pfam" id="PF02683">
    <property type="entry name" value="DsbD_TM"/>
    <property type="match status" value="1"/>
</dbReference>
<feature type="domain" description="Cytochrome C biogenesis protein transmembrane" evidence="7">
    <location>
        <begin position="4"/>
        <end position="200"/>
    </location>
</feature>
<evidence type="ECO:0000256" key="5">
    <source>
        <dbReference type="ARBA" id="ARBA00023136"/>
    </source>
</evidence>
<proteinExistence type="inferred from homology"/>
<reference evidence="8" key="1">
    <citation type="submission" date="2020-04" db="EMBL/GenBank/DDBJ databases">
        <authorList>
            <person name="Zhang T."/>
        </authorList>
    </citation>
    <scope>NUCLEOTIDE SEQUENCE</scope>
    <source>
        <strain evidence="8">HKST-UBA12</strain>
    </source>
</reference>
<protein>
    <submittedName>
        <fullName evidence="8">Cytochrome C biogenesis protein</fullName>
    </submittedName>
</protein>
<comment type="caution">
    <text evidence="8">The sequence shown here is derived from an EMBL/GenBank/DDBJ whole genome shotgun (WGS) entry which is preliminary data.</text>
</comment>
<dbReference type="AlphaFoldDB" id="A0A955I4T4"/>
<comment type="subcellular location">
    <subcellularLocation>
        <location evidence="1">Membrane</location>
        <topology evidence="1">Multi-pass membrane protein</topology>
    </subcellularLocation>
</comment>
<dbReference type="EMBL" id="JAGQLI010000065">
    <property type="protein sequence ID" value="MCA9379045.1"/>
    <property type="molecule type" value="Genomic_DNA"/>
</dbReference>
<dbReference type="PANTHER" id="PTHR31272">
    <property type="entry name" value="CYTOCHROME C-TYPE BIOGENESIS PROTEIN HI_1454-RELATED"/>
    <property type="match status" value="1"/>
</dbReference>
<feature type="transmembrane region" description="Helical" evidence="6">
    <location>
        <begin position="6"/>
        <end position="29"/>
    </location>
</feature>
<gene>
    <name evidence="8" type="ORF">KC640_01320</name>
</gene>
<evidence type="ECO:0000256" key="4">
    <source>
        <dbReference type="ARBA" id="ARBA00022989"/>
    </source>
</evidence>
<name>A0A955I4T4_9BACT</name>
<dbReference type="InterPro" id="IPR051790">
    <property type="entry name" value="Cytochrome_c-biogenesis_DsbD"/>
</dbReference>
<feature type="transmembrane region" description="Helical" evidence="6">
    <location>
        <begin position="161"/>
        <end position="183"/>
    </location>
</feature>
<dbReference type="GO" id="GO:0016020">
    <property type="term" value="C:membrane"/>
    <property type="evidence" value="ECO:0007669"/>
    <property type="project" value="UniProtKB-SubCell"/>
</dbReference>
<sequence>MSLIFLSFLAGVLTIFAPCAFPLLPIVLGGSVATTSKKRPYFVVVGLMISVLIFTLGIQLISTVIFIPEETRRFLAGGIILLTGMFILFPGLWDKVNSKLSLSGQADKLLDRSSSRRDMWGALLTGAALGPVFTTCSPTFGYVLGTIIGVEGDVLLGIVNIFAYVLGLGFIMLLVAVFGSTLVRKLGWAANPRGVFKKVLAIIFVLVGLGLMLRWDKTIEEFIVSQPFFSQVDVTRVDMNLLNQILDNEN</sequence>
<dbReference type="Proteomes" id="UP000760819">
    <property type="component" value="Unassembled WGS sequence"/>
</dbReference>
<accession>A0A955I4T4</accession>
<evidence type="ECO:0000313" key="9">
    <source>
        <dbReference type="Proteomes" id="UP000760819"/>
    </source>
</evidence>
<dbReference type="GO" id="GO:0017004">
    <property type="term" value="P:cytochrome complex assembly"/>
    <property type="evidence" value="ECO:0007669"/>
    <property type="project" value="InterPro"/>
</dbReference>
<feature type="transmembrane region" description="Helical" evidence="6">
    <location>
        <begin position="122"/>
        <end position="149"/>
    </location>
</feature>
<keyword evidence="3 6" id="KW-0812">Transmembrane</keyword>
<reference evidence="8" key="2">
    <citation type="journal article" date="2021" name="Microbiome">
        <title>Successional dynamics and alternative stable states in a saline activated sludge microbial community over 9 years.</title>
        <authorList>
            <person name="Wang Y."/>
            <person name="Ye J."/>
            <person name="Ju F."/>
            <person name="Liu L."/>
            <person name="Boyd J.A."/>
            <person name="Deng Y."/>
            <person name="Parks D.H."/>
            <person name="Jiang X."/>
            <person name="Yin X."/>
            <person name="Woodcroft B.J."/>
            <person name="Tyson G.W."/>
            <person name="Hugenholtz P."/>
            <person name="Polz M.F."/>
            <person name="Zhang T."/>
        </authorList>
    </citation>
    <scope>NUCLEOTIDE SEQUENCE</scope>
    <source>
        <strain evidence="8">HKST-UBA12</strain>
    </source>
</reference>
<feature type="transmembrane region" description="Helical" evidence="6">
    <location>
        <begin position="41"/>
        <end position="68"/>
    </location>
</feature>
<evidence type="ECO:0000256" key="6">
    <source>
        <dbReference type="SAM" id="Phobius"/>
    </source>
</evidence>
<feature type="transmembrane region" description="Helical" evidence="6">
    <location>
        <begin position="195"/>
        <end position="215"/>
    </location>
</feature>
<dbReference type="PANTHER" id="PTHR31272:SF9">
    <property type="entry name" value="BLL1027 PROTEIN"/>
    <property type="match status" value="1"/>
</dbReference>